<keyword evidence="1" id="KW-0812">Transmembrane</keyword>
<keyword evidence="1" id="KW-1133">Transmembrane helix</keyword>
<sequence length="122" mass="13574">MERKNRIYIIITGVVAITLIWLSQSNRNRILELQPPLGEKFNNNSIGENIGALEGVLWSSDDKAKGDLMLVSSTATVYIKTSRDFSDLVGKHVLVSIDGTLDSFTLLYIEENLAKDGFIQTN</sequence>
<keyword evidence="1" id="KW-0472">Membrane</keyword>
<accession>A0A1F8GGB7</accession>
<comment type="caution">
    <text evidence="2">The sequence shown here is derived from an EMBL/GenBank/DDBJ whole genome shotgun (WGS) entry which is preliminary data.</text>
</comment>
<protein>
    <submittedName>
        <fullName evidence="2">Uncharacterized protein</fullName>
    </submittedName>
</protein>
<evidence type="ECO:0000313" key="2">
    <source>
        <dbReference type="EMBL" id="OGN23756.1"/>
    </source>
</evidence>
<dbReference type="EMBL" id="MGKJ01000015">
    <property type="protein sequence ID" value="OGN23756.1"/>
    <property type="molecule type" value="Genomic_DNA"/>
</dbReference>
<proteinExistence type="predicted"/>
<name>A0A1F8GGB7_9BACT</name>
<dbReference type="AlphaFoldDB" id="A0A1F8GGB7"/>
<evidence type="ECO:0000256" key="1">
    <source>
        <dbReference type="SAM" id="Phobius"/>
    </source>
</evidence>
<reference evidence="2 3" key="1">
    <citation type="journal article" date="2016" name="Nat. Commun.">
        <title>Thousands of microbial genomes shed light on interconnected biogeochemical processes in an aquifer system.</title>
        <authorList>
            <person name="Anantharaman K."/>
            <person name="Brown C.T."/>
            <person name="Hug L.A."/>
            <person name="Sharon I."/>
            <person name="Castelle C.J."/>
            <person name="Probst A.J."/>
            <person name="Thomas B.C."/>
            <person name="Singh A."/>
            <person name="Wilkins M.J."/>
            <person name="Karaoz U."/>
            <person name="Brodie E.L."/>
            <person name="Williams K.H."/>
            <person name="Hubbard S.S."/>
            <person name="Banfield J.F."/>
        </authorList>
    </citation>
    <scope>NUCLEOTIDE SEQUENCE [LARGE SCALE GENOMIC DNA]</scope>
</reference>
<dbReference type="Proteomes" id="UP000178911">
    <property type="component" value="Unassembled WGS sequence"/>
</dbReference>
<gene>
    <name evidence="2" type="ORF">A3A13_01765</name>
</gene>
<evidence type="ECO:0000313" key="3">
    <source>
        <dbReference type="Proteomes" id="UP000178911"/>
    </source>
</evidence>
<feature type="transmembrane region" description="Helical" evidence="1">
    <location>
        <begin position="7"/>
        <end position="24"/>
    </location>
</feature>
<organism evidence="2 3">
    <name type="scientific">Candidatus Yanofskybacteria bacterium RIFCSPLOWO2_01_FULL_43_22</name>
    <dbReference type="NCBI Taxonomy" id="1802695"/>
    <lineage>
        <taxon>Bacteria</taxon>
        <taxon>Candidatus Yanofskyibacteriota</taxon>
    </lineage>
</organism>